<dbReference type="CDD" id="cd05829">
    <property type="entry name" value="Sortase_F"/>
    <property type="match status" value="1"/>
</dbReference>
<sequence>MSIFRRSPHSFFSKWTMLILSTVSIACFSLALFAFQLPNKITYAKQPAKSLVVLNGPVGKTVIDSKKTTLPQTARIKIPKILVDATLEQVGLTKKGEVDVPKRPQNAAWFNGSVKPGQKGSSVIVGHYGPWKNGLPTVFNRLNQLKKGDRITMEDESGLATHFIVRERRAYDANTNPIEVFWKNDDASHLNLITCDGKWDPVSKSYPRRLVVFADKE</sequence>
<evidence type="ECO:0000313" key="3">
    <source>
        <dbReference type="Proteomes" id="UP000177331"/>
    </source>
</evidence>
<keyword evidence="1" id="KW-0378">Hydrolase</keyword>
<dbReference type="STRING" id="1802421.A2318_00455"/>
<dbReference type="AlphaFoldDB" id="A0A1F7W1I5"/>
<evidence type="ECO:0000313" key="2">
    <source>
        <dbReference type="EMBL" id="OGL96516.1"/>
    </source>
</evidence>
<gene>
    <name evidence="2" type="ORF">A2318_00455</name>
</gene>
<name>A0A1F7W1I5_9BACT</name>
<dbReference type="InterPro" id="IPR005754">
    <property type="entry name" value="Sortase"/>
</dbReference>
<accession>A0A1F7W1I5</accession>
<comment type="caution">
    <text evidence="2">The sequence shown here is derived from an EMBL/GenBank/DDBJ whole genome shotgun (WGS) entry which is preliminary data.</text>
</comment>
<protein>
    <recommendedName>
        <fullName evidence="4">Sortase</fullName>
    </recommendedName>
</protein>
<dbReference type="Pfam" id="PF04203">
    <property type="entry name" value="Sortase"/>
    <property type="match status" value="1"/>
</dbReference>
<dbReference type="InterPro" id="IPR023365">
    <property type="entry name" value="Sortase_dom-sf"/>
</dbReference>
<organism evidence="2 3">
    <name type="scientific">Candidatus Uhrbacteria bacterium RIFOXYB2_FULL_45_11</name>
    <dbReference type="NCBI Taxonomy" id="1802421"/>
    <lineage>
        <taxon>Bacteria</taxon>
        <taxon>Candidatus Uhriibacteriota</taxon>
    </lineage>
</organism>
<reference evidence="2 3" key="1">
    <citation type="journal article" date="2016" name="Nat. Commun.">
        <title>Thousands of microbial genomes shed light on interconnected biogeochemical processes in an aquifer system.</title>
        <authorList>
            <person name="Anantharaman K."/>
            <person name="Brown C.T."/>
            <person name="Hug L.A."/>
            <person name="Sharon I."/>
            <person name="Castelle C.J."/>
            <person name="Probst A.J."/>
            <person name="Thomas B.C."/>
            <person name="Singh A."/>
            <person name="Wilkins M.J."/>
            <person name="Karaoz U."/>
            <person name="Brodie E.L."/>
            <person name="Williams K.H."/>
            <person name="Hubbard S.S."/>
            <person name="Banfield J.F."/>
        </authorList>
    </citation>
    <scope>NUCLEOTIDE SEQUENCE [LARGE SCALE GENOMIC DNA]</scope>
</reference>
<dbReference type="EMBL" id="MGFD01000066">
    <property type="protein sequence ID" value="OGL96516.1"/>
    <property type="molecule type" value="Genomic_DNA"/>
</dbReference>
<dbReference type="PROSITE" id="PS51257">
    <property type="entry name" value="PROKAR_LIPOPROTEIN"/>
    <property type="match status" value="1"/>
</dbReference>
<dbReference type="Gene3D" id="2.40.260.10">
    <property type="entry name" value="Sortase"/>
    <property type="match status" value="1"/>
</dbReference>
<dbReference type="Proteomes" id="UP000177331">
    <property type="component" value="Unassembled WGS sequence"/>
</dbReference>
<evidence type="ECO:0000256" key="1">
    <source>
        <dbReference type="ARBA" id="ARBA00022801"/>
    </source>
</evidence>
<proteinExistence type="predicted"/>
<dbReference type="SUPFAM" id="SSF63817">
    <property type="entry name" value="Sortase"/>
    <property type="match status" value="1"/>
</dbReference>
<dbReference type="InterPro" id="IPR042001">
    <property type="entry name" value="Sortase_F"/>
</dbReference>
<dbReference type="GO" id="GO:0016787">
    <property type="term" value="F:hydrolase activity"/>
    <property type="evidence" value="ECO:0007669"/>
    <property type="project" value="UniProtKB-KW"/>
</dbReference>
<evidence type="ECO:0008006" key="4">
    <source>
        <dbReference type="Google" id="ProtNLM"/>
    </source>
</evidence>